<organism evidence="1 2">
    <name type="scientific">Cystobacter fuscus</name>
    <dbReference type="NCBI Taxonomy" id="43"/>
    <lineage>
        <taxon>Bacteria</taxon>
        <taxon>Pseudomonadati</taxon>
        <taxon>Myxococcota</taxon>
        <taxon>Myxococcia</taxon>
        <taxon>Myxococcales</taxon>
        <taxon>Cystobacterineae</taxon>
        <taxon>Archangiaceae</taxon>
        <taxon>Cystobacter</taxon>
    </lineage>
</organism>
<name>A0A250JE11_9BACT</name>
<dbReference type="KEGG" id="cfus:CYFUS_007602"/>
<dbReference type="Proteomes" id="UP000217257">
    <property type="component" value="Chromosome"/>
</dbReference>
<gene>
    <name evidence="1" type="ORF">CYFUS_007602</name>
</gene>
<evidence type="ECO:0000313" key="2">
    <source>
        <dbReference type="Proteomes" id="UP000217257"/>
    </source>
</evidence>
<dbReference type="EMBL" id="CP022098">
    <property type="protein sequence ID" value="ATB42125.1"/>
    <property type="molecule type" value="Genomic_DNA"/>
</dbReference>
<protein>
    <submittedName>
        <fullName evidence="1">Uncharacterized protein</fullName>
    </submittedName>
</protein>
<dbReference type="RefSeq" id="WP_095989727.1">
    <property type="nucleotide sequence ID" value="NZ_CP022098.1"/>
</dbReference>
<accession>A0A250JE11</accession>
<evidence type="ECO:0000313" key="1">
    <source>
        <dbReference type="EMBL" id="ATB42125.1"/>
    </source>
</evidence>
<proteinExistence type="predicted"/>
<reference evidence="1 2" key="1">
    <citation type="submission" date="2017-06" db="EMBL/GenBank/DDBJ databases">
        <title>Sequencing and comparative analysis of myxobacterial genomes.</title>
        <authorList>
            <person name="Rupp O."/>
            <person name="Goesmann A."/>
            <person name="Sogaard-Andersen L."/>
        </authorList>
    </citation>
    <scope>NUCLEOTIDE SEQUENCE [LARGE SCALE GENOMIC DNA]</scope>
    <source>
        <strain evidence="1 2">DSM 52655</strain>
    </source>
</reference>
<dbReference type="AlphaFoldDB" id="A0A250JE11"/>
<sequence>MVSSHSGRAPTFGEEIDLLLIELFKAKAPYEERKRGLLALEKQWMRKAKTPAQSLAVQRIVAKTILTEAFGFDMPWKEFGRWLRRLQRLGFQELGTRVHVACLYVQSLHRFPRQAREAWAMLEDVERRALRLRRDRPLRQEHLESITHARNAARVSSPP</sequence>